<keyword evidence="3 6" id="KW-0812">Transmembrane</keyword>
<evidence type="ECO:0000256" key="2">
    <source>
        <dbReference type="ARBA" id="ARBA00022475"/>
    </source>
</evidence>
<dbReference type="FunFam" id="3.30.70.270:FF:000001">
    <property type="entry name" value="Diguanylate cyclase domain protein"/>
    <property type="match status" value="1"/>
</dbReference>
<evidence type="ECO:0000256" key="4">
    <source>
        <dbReference type="ARBA" id="ARBA00022989"/>
    </source>
</evidence>
<dbReference type="InterPro" id="IPR043128">
    <property type="entry name" value="Rev_trsase/Diguanyl_cyclase"/>
</dbReference>
<feature type="domain" description="GGDEF" evidence="7">
    <location>
        <begin position="227"/>
        <end position="363"/>
    </location>
</feature>
<dbReference type="SMART" id="SM00267">
    <property type="entry name" value="GGDEF"/>
    <property type="match status" value="1"/>
</dbReference>
<dbReference type="Proteomes" id="UP000250642">
    <property type="component" value="Unassembled WGS sequence"/>
</dbReference>
<dbReference type="PANTHER" id="PTHR45138">
    <property type="entry name" value="REGULATORY COMPONENTS OF SENSORY TRANSDUCTION SYSTEM"/>
    <property type="match status" value="1"/>
</dbReference>
<feature type="transmembrane region" description="Helical" evidence="6">
    <location>
        <begin position="69"/>
        <end position="97"/>
    </location>
</feature>
<keyword evidence="4 6" id="KW-1133">Transmembrane helix</keyword>
<dbReference type="CDD" id="cd01949">
    <property type="entry name" value="GGDEF"/>
    <property type="match status" value="1"/>
</dbReference>
<organism evidence="8 9">
    <name type="scientific">Paenibacillus taichungensis</name>
    <dbReference type="NCBI Taxonomy" id="484184"/>
    <lineage>
        <taxon>Bacteria</taxon>
        <taxon>Bacillati</taxon>
        <taxon>Bacillota</taxon>
        <taxon>Bacilli</taxon>
        <taxon>Bacillales</taxon>
        <taxon>Paenibacillaceae</taxon>
        <taxon>Paenibacillus</taxon>
    </lineage>
</organism>
<dbReference type="PROSITE" id="PS50887">
    <property type="entry name" value="GGDEF"/>
    <property type="match status" value="1"/>
</dbReference>
<dbReference type="Pfam" id="PF07694">
    <property type="entry name" value="5TM-5TMR_LYT"/>
    <property type="match status" value="1"/>
</dbReference>
<protein>
    <submittedName>
        <fullName evidence="8">GGDEF domain-containing protein</fullName>
    </submittedName>
</protein>
<feature type="transmembrane region" description="Helical" evidence="6">
    <location>
        <begin position="37"/>
        <end position="57"/>
    </location>
</feature>
<dbReference type="GO" id="GO:0043709">
    <property type="term" value="P:cell adhesion involved in single-species biofilm formation"/>
    <property type="evidence" value="ECO:0007669"/>
    <property type="project" value="TreeGrafter"/>
</dbReference>
<dbReference type="InterPro" id="IPR011620">
    <property type="entry name" value="Sig_transdc_His_kinase_LytS_TM"/>
</dbReference>
<dbReference type="GO" id="GO:0005886">
    <property type="term" value="C:plasma membrane"/>
    <property type="evidence" value="ECO:0007669"/>
    <property type="project" value="UniProtKB-SubCell"/>
</dbReference>
<accession>A0A329QU46</accession>
<dbReference type="Gene3D" id="3.30.70.270">
    <property type="match status" value="1"/>
</dbReference>
<evidence type="ECO:0000256" key="3">
    <source>
        <dbReference type="ARBA" id="ARBA00022692"/>
    </source>
</evidence>
<keyword evidence="2" id="KW-1003">Cell membrane</keyword>
<dbReference type="InterPro" id="IPR000160">
    <property type="entry name" value="GGDEF_dom"/>
</dbReference>
<dbReference type="PANTHER" id="PTHR45138:SF9">
    <property type="entry name" value="DIGUANYLATE CYCLASE DGCM-RELATED"/>
    <property type="match status" value="1"/>
</dbReference>
<keyword evidence="5 6" id="KW-0472">Membrane</keyword>
<feature type="transmembrane region" description="Helical" evidence="6">
    <location>
        <begin position="130"/>
        <end position="150"/>
    </location>
</feature>
<dbReference type="GO" id="GO:0000155">
    <property type="term" value="F:phosphorelay sensor kinase activity"/>
    <property type="evidence" value="ECO:0007669"/>
    <property type="project" value="InterPro"/>
</dbReference>
<dbReference type="Pfam" id="PF00990">
    <property type="entry name" value="GGDEF"/>
    <property type="match status" value="1"/>
</dbReference>
<evidence type="ECO:0000313" key="8">
    <source>
        <dbReference type="EMBL" id="RAW15865.1"/>
    </source>
</evidence>
<gene>
    <name evidence="8" type="ORF">DC345_10160</name>
</gene>
<dbReference type="SUPFAM" id="SSF55073">
    <property type="entry name" value="Nucleotide cyclase"/>
    <property type="match status" value="1"/>
</dbReference>
<sequence length="375" mass="42054">MLSTFFVNLCVMITFMYVSGIIAKFYRIRVPFPSMRVQMIGGLLFGIYGTVLMNYSFPLNETTIVDLRHLAIVTAAVYLGGLASVISGLVISILRIVMFGMSSAAIDAAFVMTIIGLSGVYFAYAPWSRLTKIITMNLLGMTLIFVILMLNTTSMNSLLKVYPLQMTISFVGGIFIYFIAEFINKSNEMLFLLERKATTDHLTNLSNRRQFEKSLEFELERAREHKQKLSLLVIDIDRFKKVNDTFGHTSGDAVLKQLGQLLIEHARSTDIVSRNGGEEFAILLLDCGHHQAMAIAESIRQSVEKYHFALPDGNTIRLTISIGVAVFPDHCDHRDDNDFFEQADRALYEAKNTGRNRVCAIPLRSRSLSGGQSPF</sequence>
<proteinExistence type="predicted"/>
<feature type="transmembrane region" description="Helical" evidence="6">
    <location>
        <begin position="104"/>
        <end position="124"/>
    </location>
</feature>
<reference evidence="8 9" key="1">
    <citation type="submission" date="2018-04" db="EMBL/GenBank/DDBJ databases">
        <title>Paenibacillus taichungensis Genome sequencing and assembly.</title>
        <authorList>
            <person name="Xu J."/>
            <person name="Rensing C."/>
            <person name="Mazhar H.S."/>
        </authorList>
    </citation>
    <scope>NUCLEOTIDE SEQUENCE [LARGE SCALE GENOMIC DNA]</scope>
    <source>
        <strain evidence="8 9">NC1</strain>
    </source>
</reference>
<comment type="subcellular location">
    <subcellularLocation>
        <location evidence="1">Cell membrane</location>
        <topology evidence="1">Multi-pass membrane protein</topology>
    </subcellularLocation>
</comment>
<evidence type="ECO:0000256" key="1">
    <source>
        <dbReference type="ARBA" id="ARBA00004651"/>
    </source>
</evidence>
<feature type="transmembrane region" description="Helical" evidence="6">
    <location>
        <begin position="6"/>
        <end position="25"/>
    </location>
</feature>
<dbReference type="GO" id="GO:1902201">
    <property type="term" value="P:negative regulation of bacterial-type flagellum-dependent cell motility"/>
    <property type="evidence" value="ECO:0007669"/>
    <property type="project" value="TreeGrafter"/>
</dbReference>
<evidence type="ECO:0000259" key="7">
    <source>
        <dbReference type="PROSITE" id="PS50887"/>
    </source>
</evidence>
<dbReference type="RefSeq" id="WP_113052989.1">
    <property type="nucleotide sequence ID" value="NZ_CP175536.1"/>
</dbReference>
<name>A0A329QU46_9BACL</name>
<comment type="caution">
    <text evidence="8">The sequence shown here is derived from an EMBL/GenBank/DDBJ whole genome shotgun (WGS) entry which is preliminary data.</text>
</comment>
<feature type="transmembrane region" description="Helical" evidence="6">
    <location>
        <begin position="162"/>
        <end position="180"/>
    </location>
</feature>
<dbReference type="NCBIfam" id="TIGR00254">
    <property type="entry name" value="GGDEF"/>
    <property type="match status" value="1"/>
</dbReference>
<evidence type="ECO:0000313" key="9">
    <source>
        <dbReference type="Proteomes" id="UP000250642"/>
    </source>
</evidence>
<dbReference type="InterPro" id="IPR050469">
    <property type="entry name" value="Diguanylate_Cyclase"/>
</dbReference>
<dbReference type="GO" id="GO:0052621">
    <property type="term" value="F:diguanylate cyclase activity"/>
    <property type="evidence" value="ECO:0007669"/>
    <property type="project" value="TreeGrafter"/>
</dbReference>
<dbReference type="GO" id="GO:0071555">
    <property type="term" value="P:cell wall organization"/>
    <property type="evidence" value="ECO:0007669"/>
    <property type="project" value="InterPro"/>
</dbReference>
<dbReference type="EMBL" id="QEVW01000006">
    <property type="protein sequence ID" value="RAW15865.1"/>
    <property type="molecule type" value="Genomic_DNA"/>
</dbReference>
<evidence type="ECO:0000256" key="5">
    <source>
        <dbReference type="ARBA" id="ARBA00023136"/>
    </source>
</evidence>
<dbReference type="InterPro" id="IPR029787">
    <property type="entry name" value="Nucleotide_cyclase"/>
</dbReference>
<evidence type="ECO:0000256" key="6">
    <source>
        <dbReference type="SAM" id="Phobius"/>
    </source>
</evidence>
<dbReference type="AlphaFoldDB" id="A0A329QU46"/>